<gene>
    <name evidence="2" type="ORF">V865_008226</name>
</gene>
<evidence type="ECO:0008006" key="4">
    <source>
        <dbReference type="Google" id="ProtNLM"/>
    </source>
</evidence>
<feature type="compositionally biased region" description="Basic and acidic residues" evidence="1">
    <location>
        <begin position="105"/>
        <end position="119"/>
    </location>
</feature>
<keyword evidence="3" id="KW-1185">Reference proteome</keyword>
<sequence length="535" mass="59932">MSFLKSSSAPRHYRSPIKPYIRSMPHLPFEVFLLLLSYDQSPSVLAKLCLLNSEIYKIVIRYLYRKVELDKLNWEKFLWGFVITRPKEGPGSFVFKPPKELVESISKHSRKESEDDTKKNKSNSCSATSSHHGQKDSTPRPEVEPNRTTGTRKRKAFGLIRVLVINDVPNTTTAQTFLHIVNPTQDQQQGVLFGGVRKLILHPQVLYSSSQWRHISSTGILNQYQRIHEHDFIKALPNALPRPGLEGAKDTKIAIPDIALGTLNLDLDSTGSSSLGIENDKVPNDDDGFELEISGSLRNLSNYYSTRGMSLVTSVHVPQELVFSHSKELLGQTLTSQWKISKFTWHEVTLESLPLIPNAKKVEYHFVKPSTKTTNASDGGMDTLLSRVNSIRSILLETIAKGLDIKFKFIGTGLGIKFENDKPEIDVQERLMYQVKNSDPGHTLGTLVIQDEFWNDNVTFITSTSGLLSVEEKNTRGIDGYGIGESGCACYPATIAVKPTNGQGRLQSLSPQDTRRKENELGFQPYSQFIQNLSG</sequence>
<proteinExistence type="predicted"/>
<dbReference type="EMBL" id="CP144091">
    <property type="protein sequence ID" value="WWD10093.1"/>
    <property type="molecule type" value="Genomic_DNA"/>
</dbReference>
<dbReference type="GeneID" id="91107027"/>
<evidence type="ECO:0000313" key="3">
    <source>
        <dbReference type="Proteomes" id="UP001358614"/>
    </source>
</evidence>
<dbReference type="Proteomes" id="UP001358614">
    <property type="component" value="Chromosome 3"/>
</dbReference>
<name>A0AAX4KUP0_9TREE</name>
<accession>A0AAX4KUP0</accession>
<dbReference type="KEGG" id="ker:91107027"/>
<feature type="compositionally biased region" description="Polar residues" evidence="1">
    <location>
        <begin position="122"/>
        <end position="131"/>
    </location>
</feature>
<evidence type="ECO:0000256" key="1">
    <source>
        <dbReference type="SAM" id="MobiDB-lite"/>
    </source>
</evidence>
<feature type="region of interest" description="Disordered" evidence="1">
    <location>
        <begin position="105"/>
        <end position="151"/>
    </location>
</feature>
<dbReference type="RefSeq" id="XP_066088060.1">
    <property type="nucleotide sequence ID" value="XM_066231963.1"/>
</dbReference>
<reference evidence="2 3" key="1">
    <citation type="submission" date="2024-01" db="EMBL/GenBank/DDBJ databases">
        <title>Comparative genomics of Cryptococcus and Kwoniella reveals pathogenesis evolution and contrasting modes of karyotype evolution via chromosome fusion or intercentromeric recombination.</title>
        <authorList>
            <person name="Coelho M.A."/>
            <person name="David-Palma M."/>
            <person name="Shea T."/>
            <person name="Bowers K."/>
            <person name="McGinley-Smith S."/>
            <person name="Mohammad A.W."/>
            <person name="Gnirke A."/>
            <person name="Yurkov A.M."/>
            <person name="Nowrousian M."/>
            <person name="Sun S."/>
            <person name="Cuomo C.A."/>
            <person name="Heitman J."/>
        </authorList>
    </citation>
    <scope>NUCLEOTIDE SEQUENCE [LARGE SCALE GENOMIC DNA]</scope>
    <source>
        <strain evidence="2 3">PYCC6329</strain>
    </source>
</reference>
<dbReference type="AlphaFoldDB" id="A0AAX4KUP0"/>
<organism evidence="2 3">
    <name type="scientific">Kwoniella europaea PYCC6329</name>
    <dbReference type="NCBI Taxonomy" id="1423913"/>
    <lineage>
        <taxon>Eukaryota</taxon>
        <taxon>Fungi</taxon>
        <taxon>Dikarya</taxon>
        <taxon>Basidiomycota</taxon>
        <taxon>Agaricomycotina</taxon>
        <taxon>Tremellomycetes</taxon>
        <taxon>Tremellales</taxon>
        <taxon>Cryptococcaceae</taxon>
        <taxon>Kwoniella</taxon>
    </lineage>
</organism>
<evidence type="ECO:0000313" key="2">
    <source>
        <dbReference type="EMBL" id="WWD10093.1"/>
    </source>
</evidence>
<feature type="compositionally biased region" description="Basic and acidic residues" evidence="1">
    <location>
        <begin position="133"/>
        <end position="145"/>
    </location>
</feature>
<protein>
    <recommendedName>
        <fullName evidence="4">F-box domain-containing protein</fullName>
    </recommendedName>
</protein>